<keyword evidence="1" id="KW-0812">Transmembrane</keyword>
<dbReference type="EnsemblMetazoa" id="LLOJ007858-RA">
    <property type="protein sequence ID" value="LLOJ007858-PA"/>
    <property type="gene ID" value="LLOJ007858"/>
</dbReference>
<proteinExistence type="predicted"/>
<evidence type="ECO:0000256" key="1">
    <source>
        <dbReference type="SAM" id="Phobius"/>
    </source>
</evidence>
<feature type="transmembrane region" description="Helical" evidence="1">
    <location>
        <begin position="36"/>
        <end position="58"/>
    </location>
</feature>
<keyword evidence="3" id="KW-1185">Reference proteome</keyword>
<dbReference type="AlphaFoldDB" id="A0A1B0CSK9"/>
<organism evidence="2 3">
    <name type="scientific">Lutzomyia longipalpis</name>
    <name type="common">Sand fly</name>
    <dbReference type="NCBI Taxonomy" id="7200"/>
    <lineage>
        <taxon>Eukaryota</taxon>
        <taxon>Metazoa</taxon>
        <taxon>Ecdysozoa</taxon>
        <taxon>Arthropoda</taxon>
        <taxon>Hexapoda</taxon>
        <taxon>Insecta</taxon>
        <taxon>Pterygota</taxon>
        <taxon>Neoptera</taxon>
        <taxon>Endopterygota</taxon>
        <taxon>Diptera</taxon>
        <taxon>Nematocera</taxon>
        <taxon>Psychodoidea</taxon>
        <taxon>Psychodidae</taxon>
        <taxon>Lutzomyia</taxon>
        <taxon>Lutzomyia</taxon>
    </lineage>
</organism>
<reference evidence="2" key="1">
    <citation type="submission" date="2020-05" db="UniProtKB">
        <authorList>
            <consortium name="EnsemblMetazoa"/>
        </authorList>
    </citation>
    <scope>IDENTIFICATION</scope>
    <source>
        <strain evidence="2">Jacobina</strain>
    </source>
</reference>
<evidence type="ECO:0000313" key="3">
    <source>
        <dbReference type="Proteomes" id="UP000092461"/>
    </source>
</evidence>
<keyword evidence="1" id="KW-0472">Membrane</keyword>
<dbReference type="Proteomes" id="UP000092461">
    <property type="component" value="Unassembled WGS sequence"/>
</dbReference>
<sequence>MDAVSMASSTHFTVVNGMGGQQQIPKSGFCTRGHQITILILSMSFVFLIGIIAAVFLLEMRARDMPK</sequence>
<accession>A0A1B0CSK9</accession>
<name>A0A1B0CSK9_LUTLO</name>
<dbReference type="EMBL" id="AJWK01026169">
    <property type="status" value="NOT_ANNOTATED_CDS"/>
    <property type="molecule type" value="Genomic_DNA"/>
</dbReference>
<protein>
    <submittedName>
        <fullName evidence="2">Uncharacterized protein</fullName>
    </submittedName>
</protein>
<keyword evidence="1" id="KW-1133">Transmembrane helix</keyword>
<dbReference type="VEuPathDB" id="VectorBase:LLOJ007858"/>
<evidence type="ECO:0000313" key="2">
    <source>
        <dbReference type="EnsemblMetazoa" id="LLOJ007858-PA"/>
    </source>
</evidence>
<dbReference type="VEuPathDB" id="VectorBase:LLONM1_007416"/>